<dbReference type="InterPro" id="IPR004838">
    <property type="entry name" value="NHTrfase_class1_PyrdxlP-BS"/>
</dbReference>
<protein>
    <recommendedName>
        <fullName evidence="6">Aminotransferase</fullName>
        <ecNumber evidence="6">2.6.1.-</ecNumber>
    </recommendedName>
</protein>
<feature type="domain" description="Aminotransferase class I/classII large" evidence="7">
    <location>
        <begin position="28"/>
        <end position="357"/>
    </location>
</feature>
<proteinExistence type="inferred from homology"/>
<evidence type="ECO:0000256" key="5">
    <source>
        <dbReference type="ARBA" id="ARBA00022898"/>
    </source>
</evidence>
<dbReference type="Gene3D" id="3.90.1150.10">
    <property type="entry name" value="Aspartate Aminotransferase, domain 1"/>
    <property type="match status" value="1"/>
</dbReference>
<comment type="caution">
    <text evidence="8">The sequence shown here is derived from an EMBL/GenBank/DDBJ whole genome shotgun (WGS) entry which is preliminary data.</text>
</comment>
<dbReference type="PANTHER" id="PTHR43807:SF20">
    <property type="entry name" value="FI04487P"/>
    <property type="match status" value="1"/>
</dbReference>
<comment type="cofactor">
    <cofactor evidence="1 6">
        <name>pyridoxal 5'-phosphate</name>
        <dbReference type="ChEBI" id="CHEBI:597326"/>
    </cofactor>
</comment>
<evidence type="ECO:0000256" key="4">
    <source>
        <dbReference type="ARBA" id="ARBA00022679"/>
    </source>
</evidence>
<dbReference type="CDD" id="cd00609">
    <property type="entry name" value="AAT_like"/>
    <property type="match status" value="1"/>
</dbReference>
<evidence type="ECO:0000313" key="9">
    <source>
        <dbReference type="Proteomes" id="UP000318834"/>
    </source>
</evidence>
<dbReference type="Pfam" id="PF00155">
    <property type="entry name" value="Aminotran_1_2"/>
    <property type="match status" value="1"/>
</dbReference>
<dbReference type="EMBL" id="VBAP01000117">
    <property type="protein sequence ID" value="TMI71264.1"/>
    <property type="molecule type" value="Genomic_DNA"/>
</dbReference>
<evidence type="ECO:0000313" key="8">
    <source>
        <dbReference type="EMBL" id="TMI71264.1"/>
    </source>
</evidence>
<dbReference type="AlphaFoldDB" id="A0A537IJ42"/>
<dbReference type="InterPro" id="IPR051326">
    <property type="entry name" value="Kynurenine-oxoglutarate_AT"/>
</dbReference>
<dbReference type="InterPro" id="IPR015424">
    <property type="entry name" value="PyrdxlP-dep_Trfase"/>
</dbReference>
<dbReference type="EC" id="2.6.1.-" evidence="6"/>
<dbReference type="InterPro" id="IPR015422">
    <property type="entry name" value="PyrdxlP-dep_Trfase_small"/>
</dbReference>
<keyword evidence="5" id="KW-0663">Pyridoxal phosphate</keyword>
<evidence type="ECO:0000256" key="3">
    <source>
        <dbReference type="ARBA" id="ARBA00022576"/>
    </source>
</evidence>
<accession>A0A537IJ42</accession>
<comment type="similarity">
    <text evidence="2 6">Belongs to the class-I pyridoxal-phosphate-dependent aminotransferase family.</text>
</comment>
<feature type="non-terminal residue" evidence="8">
    <location>
        <position position="369"/>
    </location>
</feature>
<dbReference type="GO" id="GO:0030170">
    <property type="term" value="F:pyridoxal phosphate binding"/>
    <property type="evidence" value="ECO:0007669"/>
    <property type="project" value="InterPro"/>
</dbReference>
<keyword evidence="4 6" id="KW-0808">Transferase</keyword>
<dbReference type="InterPro" id="IPR015421">
    <property type="entry name" value="PyrdxlP-dep_Trfase_major"/>
</dbReference>
<dbReference type="FunFam" id="3.40.640.10:FF:000024">
    <property type="entry name" value="Kynurenine--oxoglutarate transaminase 3"/>
    <property type="match status" value="1"/>
</dbReference>
<dbReference type="GO" id="GO:0016212">
    <property type="term" value="F:kynurenine-oxoglutarate transaminase activity"/>
    <property type="evidence" value="ECO:0007669"/>
    <property type="project" value="TreeGrafter"/>
</dbReference>
<reference evidence="8 9" key="1">
    <citation type="journal article" date="2019" name="Nat. Microbiol.">
        <title>Mediterranean grassland soil C-N compound turnover is dependent on rainfall and depth, and is mediated by genomically divergent microorganisms.</title>
        <authorList>
            <person name="Diamond S."/>
            <person name="Andeer P.F."/>
            <person name="Li Z."/>
            <person name="Crits-Christoph A."/>
            <person name="Burstein D."/>
            <person name="Anantharaman K."/>
            <person name="Lane K.R."/>
            <person name="Thomas B.C."/>
            <person name="Pan C."/>
            <person name="Northen T.R."/>
            <person name="Banfield J.F."/>
        </authorList>
    </citation>
    <scope>NUCLEOTIDE SEQUENCE [LARGE SCALE GENOMIC DNA]</scope>
    <source>
        <strain evidence="8">NP_8</strain>
    </source>
</reference>
<dbReference type="PROSITE" id="PS00105">
    <property type="entry name" value="AA_TRANSFER_CLASS_1"/>
    <property type="match status" value="1"/>
</dbReference>
<name>A0A537IJ42_9BACT</name>
<evidence type="ECO:0000259" key="7">
    <source>
        <dbReference type="Pfam" id="PF00155"/>
    </source>
</evidence>
<keyword evidence="3 6" id="KW-0032">Aminotransferase</keyword>
<evidence type="ECO:0000256" key="1">
    <source>
        <dbReference type="ARBA" id="ARBA00001933"/>
    </source>
</evidence>
<dbReference type="InterPro" id="IPR004839">
    <property type="entry name" value="Aminotransferase_I/II_large"/>
</dbReference>
<evidence type="ECO:0000256" key="2">
    <source>
        <dbReference type="ARBA" id="ARBA00007441"/>
    </source>
</evidence>
<dbReference type="PANTHER" id="PTHR43807">
    <property type="entry name" value="FI04487P"/>
    <property type="match status" value="1"/>
</dbReference>
<organism evidence="8 9">
    <name type="scientific">Candidatus Segetimicrobium genomatis</name>
    <dbReference type="NCBI Taxonomy" id="2569760"/>
    <lineage>
        <taxon>Bacteria</taxon>
        <taxon>Bacillati</taxon>
        <taxon>Candidatus Sysuimicrobiota</taxon>
        <taxon>Candidatus Sysuimicrobiia</taxon>
        <taxon>Candidatus Sysuimicrobiales</taxon>
        <taxon>Candidatus Segetimicrobiaceae</taxon>
        <taxon>Candidatus Segetimicrobium</taxon>
    </lineage>
</organism>
<dbReference type="Proteomes" id="UP000318834">
    <property type="component" value="Unassembled WGS sequence"/>
</dbReference>
<dbReference type="Gene3D" id="3.40.640.10">
    <property type="entry name" value="Type I PLP-dependent aspartate aminotransferase-like (Major domain)"/>
    <property type="match status" value="1"/>
</dbReference>
<dbReference type="SUPFAM" id="SSF53383">
    <property type="entry name" value="PLP-dependent transferases"/>
    <property type="match status" value="1"/>
</dbReference>
<evidence type="ECO:0000256" key="6">
    <source>
        <dbReference type="RuleBase" id="RU000481"/>
    </source>
</evidence>
<gene>
    <name evidence="8" type="ORF">E6H05_12810</name>
</gene>
<dbReference type="GO" id="GO:0005737">
    <property type="term" value="C:cytoplasm"/>
    <property type="evidence" value="ECO:0007669"/>
    <property type="project" value="TreeGrafter"/>
</dbReference>
<sequence>MHTARRTHSFTESVIRGMTRLASEHGAINLAQGFPNFPAPDVLKEAAAQAIRDDVNQYAITWGAKRLRDALAQKYADWYGMTVNPETEITVTCGATEAMASALLAIVDPGDEVIVFEPFYENYGPDAILCGAKPVYVPLAAAQELDLDRLAAAFSARTRAIIVCTPNNPTGRVLSRRELEAIAELCRRHDAYAVTDEIYEHIYYEGEHLPIATLDGMRERTITISGASKTFSVTGWRIGTIVAPSEATDAIRKVHDFLTVGAPAPLQEAVAVGLETLGDDYYERLAHEYRARRDLLCRALADAGFRCTPPQGAYYVLADCSAVSELPDDEFSFWLTKEIGVAPVPGSSFFSRPELGRRLVRFAFCKTEE</sequence>